<feature type="region of interest" description="Disordered" evidence="2">
    <location>
        <begin position="1"/>
        <end position="31"/>
    </location>
</feature>
<feature type="compositionally biased region" description="Basic and acidic residues" evidence="2">
    <location>
        <begin position="1"/>
        <end position="17"/>
    </location>
</feature>
<evidence type="ECO:0000313" key="3">
    <source>
        <dbReference type="EMBL" id="TKS57238.1"/>
    </source>
</evidence>
<dbReference type="InterPro" id="IPR007607">
    <property type="entry name" value="BacA/B"/>
</dbReference>
<evidence type="ECO:0000313" key="4">
    <source>
        <dbReference type="Proteomes" id="UP000306552"/>
    </source>
</evidence>
<sequence>MFSEKKTPKPDFSKEQNKISQGTTLTGDINSEGSFRIEGELDGNLNIKGKVVIGETGKINGEVVCENADIEGSFTGTLKVNACLTLKSTSHISGDVITDQLVVESGAVFNATCQMKGNVKSLEDERKTTTEYQKTKAAQ</sequence>
<protein>
    <submittedName>
        <fullName evidence="3">Polymer-forming cytoskeletal protein</fullName>
    </submittedName>
</protein>
<feature type="compositionally biased region" description="Polar residues" evidence="2">
    <location>
        <begin position="18"/>
        <end position="31"/>
    </location>
</feature>
<gene>
    <name evidence="3" type="ORF">FCN74_02125</name>
</gene>
<dbReference type="RefSeq" id="WP_138930941.1">
    <property type="nucleotide sequence ID" value="NZ_SWMU01000001.1"/>
</dbReference>
<accession>A0A4U5TVI0</accession>
<dbReference type="OrthoDB" id="5432602at2"/>
<dbReference type="PANTHER" id="PTHR35024:SF4">
    <property type="entry name" value="POLYMER-FORMING CYTOSKELETAL PROTEIN"/>
    <property type="match status" value="1"/>
</dbReference>
<reference evidence="3 4" key="1">
    <citation type="submission" date="2019-04" db="EMBL/GenBank/DDBJ databases">
        <title>Psychroflexus halotolerans sp. nov., isolated from a marine solar saltern.</title>
        <authorList>
            <person name="Feng X."/>
        </authorList>
    </citation>
    <scope>NUCLEOTIDE SEQUENCE [LARGE SCALE GENOMIC DNA]</scope>
    <source>
        <strain evidence="3 4">WDS2C27</strain>
    </source>
</reference>
<name>A0A4U5TVI0_9FLAO</name>
<dbReference type="Pfam" id="PF04519">
    <property type="entry name" value="Bactofilin"/>
    <property type="match status" value="1"/>
</dbReference>
<dbReference type="AlphaFoldDB" id="A0A4U5TVI0"/>
<dbReference type="Proteomes" id="UP000306552">
    <property type="component" value="Unassembled WGS sequence"/>
</dbReference>
<evidence type="ECO:0000256" key="2">
    <source>
        <dbReference type="SAM" id="MobiDB-lite"/>
    </source>
</evidence>
<proteinExistence type="inferred from homology"/>
<organism evidence="3 4">
    <name type="scientific">Mesohalobacter halotolerans</name>
    <dbReference type="NCBI Taxonomy" id="1883405"/>
    <lineage>
        <taxon>Bacteria</taxon>
        <taxon>Pseudomonadati</taxon>
        <taxon>Bacteroidota</taxon>
        <taxon>Flavobacteriia</taxon>
        <taxon>Flavobacteriales</taxon>
        <taxon>Flavobacteriaceae</taxon>
        <taxon>Mesohalobacter</taxon>
    </lineage>
</organism>
<keyword evidence="4" id="KW-1185">Reference proteome</keyword>
<comment type="similarity">
    <text evidence="1">Belongs to the bactofilin family.</text>
</comment>
<dbReference type="EMBL" id="SWMU01000001">
    <property type="protein sequence ID" value="TKS57238.1"/>
    <property type="molecule type" value="Genomic_DNA"/>
</dbReference>
<dbReference type="PANTHER" id="PTHR35024">
    <property type="entry name" value="HYPOTHETICAL CYTOSOLIC PROTEIN"/>
    <property type="match status" value="1"/>
</dbReference>
<evidence type="ECO:0000256" key="1">
    <source>
        <dbReference type="ARBA" id="ARBA00044755"/>
    </source>
</evidence>
<comment type="caution">
    <text evidence="3">The sequence shown here is derived from an EMBL/GenBank/DDBJ whole genome shotgun (WGS) entry which is preliminary data.</text>
</comment>